<evidence type="ECO:0000259" key="4">
    <source>
        <dbReference type="Pfam" id="PF06414"/>
    </source>
</evidence>
<dbReference type="InterPro" id="IPR046519">
    <property type="entry name" value="X-Tfes_XVIPCD"/>
</dbReference>
<dbReference type="InterPro" id="IPR010488">
    <property type="entry name" value="Zeta_toxin_domain"/>
</dbReference>
<feature type="domain" description="X-Tfes XVIPCD" evidence="5">
    <location>
        <begin position="542"/>
        <end position="649"/>
    </location>
</feature>
<protein>
    <submittedName>
        <fullName evidence="6">Zeta toxin family protein</fullName>
    </submittedName>
</protein>
<keyword evidence="7" id="KW-1185">Reference proteome</keyword>
<evidence type="ECO:0000259" key="5">
    <source>
        <dbReference type="Pfam" id="PF20410"/>
    </source>
</evidence>
<feature type="region of interest" description="Disordered" evidence="3">
    <location>
        <begin position="649"/>
        <end position="682"/>
    </location>
</feature>
<dbReference type="KEGG" id="lab:LA76x_3167"/>
<dbReference type="GO" id="GO:0005524">
    <property type="term" value="F:ATP binding"/>
    <property type="evidence" value="ECO:0007669"/>
    <property type="project" value="UniProtKB-KW"/>
</dbReference>
<dbReference type="Pfam" id="PF06414">
    <property type="entry name" value="Zeta_toxin"/>
    <property type="match status" value="1"/>
</dbReference>
<dbReference type="Gene3D" id="3.40.50.300">
    <property type="entry name" value="P-loop containing nucleotide triphosphate hydrolases"/>
    <property type="match status" value="1"/>
</dbReference>
<reference evidence="6 7" key="1">
    <citation type="journal article" date="2015" name="BMC Genomics">
        <title>Comparative genomics and metabolic profiling of the genus Lysobacter.</title>
        <authorList>
            <person name="de Bruijn I."/>
            <person name="Cheng X."/>
            <person name="de Jager V."/>
            <person name="Exposito R.G."/>
            <person name="Watrous J."/>
            <person name="Patel N."/>
            <person name="Postma J."/>
            <person name="Dorrestein P.C."/>
            <person name="Kobayashi D."/>
            <person name="Raaijmakers J.M."/>
        </authorList>
    </citation>
    <scope>NUCLEOTIDE SEQUENCE [LARGE SCALE GENOMIC DNA]</scope>
    <source>
        <strain evidence="6 7">76</strain>
    </source>
</reference>
<feature type="compositionally biased region" description="Low complexity" evidence="3">
    <location>
        <begin position="529"/>
        <end position="538"/>
    </location>
</feature>
<feature type="compositionally biased region" description="Gly residues" evidence="3">
    <location>
        <begin position="673"/>
        <end position="682"/>
    </location>
</feature>
<proteinExistence type="predicted"/>
<sequence length="682" mass="74156">MIKELQASGYEVEIRAMAAHRLESELGVDSRFTIGVEKAGFGRYVPEEIRNHVYEKLPSNLDHVSAETGVPVRIFNREKVQLYDSRTSPLTPGTVMEQAREARLADPKVTKFLNDGLKAQQALHQDLPDVLARNPKVPLNTAQALLTERAELRVVEGIDRLASEAARVDYVTRVRPPLIKAGGALGAAASAYDAASTYRDASRLSEQGNQFGAESKIVGAVSRNVGGLGGVALGAAAGAALTSETGPGALVGGAIGGVVGAVAGDKVAEWIDQNRINQQKDPQGNVWSFNPKQPQAGWTQRELDLDAMRFSEGIPVYKPGAQKAEPALADRLNYQASGRAIELALSAPPRPQNPYELPANDRDARSFRESPWERNPQTQAWTRQVAVGYIDRNVMDIRTQTATPQRAAELEKQSQAIIADNATKTPAALAANYQSAHDQYGWSRYGEVPAAVKDAARHPGRLVASDGDTYQRDAQGQWTSRGMVWDSKAEGNIKRELDATYQRQQHALKVTDLAPVEVHADPKQTVALAPAPASPRRSTPQDAGHPDHALYETVRGAVAQLDRHVGKPWDQQSERMTASALALAVEKKFDPKDDIRLVFNQPSATLAPGEMVHVYRVGHANPDPAAHLASMKTAEALSTPVEDRYRQVETTRLAQSEQTQREQQEQVRSQGVTGQGGPRMMA</sequence>
<dbReference type="PATRIC" id="fig|84531.8.peg.3179"/>
<evidence type="ECO:0000256" key="2">
    <source>
        <dbReference type="ARBA" id="ARBA00022840"/>
    </source>
</evidence>
<name>A0A0S2FCL7_LYSAN</name>
<feature type="region of interest" description="Disordered" evidence="3">
    <location>
        <begin position="527"/>
        <end position="547"/>
    </location>
</feature>
<dbReference type="Pfam" id="PF20410">
    <property type="entry name" value="X-Tfes_XVIPCD"/>
    <property type="match status" value="1"/>
</dbReference>
<feature type="domain" description="Zeta toxin" evidence="4">
    <location>
        <begin position="2"/>
        <end position="87"/>
    </location>
</feature>
<gene>
    <name evidence="6" type="ORF">LA76x_3167</name>
</gene>
<evidence type="ECO:0000256" key="1">
    <source>
        <dbReference type="ARBA" id="ARBA00022741"/>
    </source>
</evidence>
<evidence type="ECO:0000256" key="3">
    <source>
        <dbReference type="SAM" id="MobiDB-lite"/>
    </source>
</evidence>
<accession>A0A0S2FCL7</accession>
<evidence type="ECO:0000313" key="7">
    <source>
        <dbReference type="Proteomes" id="UP000060787"/>
    </source>
</evidence>
<organism evidence="6 7">
    <name type="scientific">Lysobacter antibioticus</name>
    <dbReference type="NCBI Taxonomy" id="84531"/>
    <lineage>
        <taxon>Bacteria</taxon>
        <taxon>Pseudomonadati</taxon>
        <taxon>Pseudomonadota</taxon>
        <taxon>Gammaproteobacteria</taxon>
        <taxon>Lysobacterales</taxon>
        <taxon>Lysobacteraceae</taxon>
        <taxon>Lysobacter</taxon>
    </lineage>
</organism>
<dbReference type="InterPro" id="IPR027417">
    <property type="entry name" value="P-loop_NTPase"/>
</dbReference>
<keyword evidence="2" id="KW-0067">ATP-binding</keyword>
<keyword evidence="1" id="KW-0547">Nucleotide-binding</keyword>
<dbReference type="AlphaFoldDB" id="A0A0S2FCL7"/>
<dbReference type="Proteomes" id="UP000060787">
    <property type="component" value="Chromosome"/>
</dbReference>
<dbReference type="GO" id="GO:0016301">
    <property type="term" value="F:kinase activity"/>
    <property type="evidence" value="ECO:0007669"/>
    <property type="project" value="InterPro"/>
</dbReference>
<evidence type="ECO:0000313" key="6">
    <source>
        <dbReference type="EMBL" id="ALN81295.1"/>
    </source>
</evidence>
<dbReference type="EMBL" id="CP011129">
    <property type="protein sequence ID" value="ALN81295.1"/>
    <property type="molecule type" value="Genomic_DNA"/>
</dbReference>